<dbReference type="InterPro" id="IPR017904">
    <property type="entry name" value="ADF/Cofilin"/>
</dbReference>
<dbReference type="SMART" id="SM00102">
    <property type="entry name" value="ADF"/>
    <property type="match status" value="1"/>
</dbReference>
<comment type="similarity">
    <text evidence="1">Belongs to the actin-binding proteins ADF family.</text>
</comment>
<dbReference type="CDD" id="cd11286">
    <property type="entry name" value="ADF_cofilin_like"/>
    <property type="match status" value="1"/>
</dbReference>
<dbReference type="Gene3D" id="3.40.20.10">
    <property type="entry name" value="Severin"/>
    <property type="match status" value="1"/>
</dbReference>
<dbReference type="InterPro" id="IPR029006">
    <property type="entry name" value="ADF-H/Gelsolin-like_dom_sf"/>
</dbReference>
<organism evidence="4 5">
    <name type="scientific">Tegillarca granosa</name>
    <name type="common">Malaysian cockle</name>
    <name type="synonym">Anadara granosa</name>
    <dbReference type="NCBI Taxonomy" id="220873"/>
    <lineage>
        <taxon>Eukaryota</taxon>
        <taxon>Metazoa</taxon>
        <taxon>Spiralia</taxon>
        <taxon>Lophotrochozoa</taxon>
        <taxon>Mollusca</taxon>
        <taxon>Bivalvia</taxon>
        <taxon>Autobranchia</taxon>
        <taxon>Pteriomorphia</taxon>
        <taxon>Arcoida</taxon>
        <taxon>Arcoidea</taxon>
        <taxon>Arcidae</taxon>
        <taxon>Tegillarca</taxon>
    </lineage>
</organism>
<reference evidence="4 5" key="1">
    <citation type="submission" date="2022-12" db="EMBL/GenBank/DDBJ databases">
        <title>Chromosome-level genome of Tegillarca granosa.</title>
        <authorList>
            <person name="Kim J."/>
        </authorList>
    </citation>
    <scope>NUCLEOTIDE SEQUENCE [LARGE SCALE GENOMIC DNA]</scope>
    <source>
        <strain evidence="4">Teg-2019</strain>
        <tissue evidence="4">Adductor muscle</tissue>
    </source>
</reference>
<protein>
    <recommendedName>
        <fullName evidence="3">ADF-H domain-containing protein</fullName>
    </recommendedName>
</protein>
<dbReference type="PROSITE" id="PS51263">
    <property type="entry name" value="ADF_H"/>
    <property type="match status" value="1"/>
</dbReference>
<evidence type="ECO:0000259" key="3">
    <source>
        <dbReference type="PROSITE" id="PS51263"/>
    </source>
</evidence>
<dbReference type="SUPFAM" id="SSF55753">
    <property type="entry name" value="Actin depolymerizing proteins"/>
    <property type="match status" value="1"/>
</dbReference>
<sequence>MPLIAGASGVAVLDECVEAFQEIKLGHKWQYIIYRLSEDLKKIIVDEKGQLGKTFDDFVNKLLEAEQKGQCRYGVFDVKFTHNDMQREKLALFAWNPDNAPIKQKMLYTSSLKALKNKLKGFHVEIQCNDHEDLALSHVLEKCQDKYQ</sequence>
<gene>
    <name evidence="4" type="ORF">KUTeg_013928</name>
</gene>
<name>A0ABQ9EV49_TEGGR</name>
<evidence type="ECO:0000256" key="2">
    <source>
        <dbReference type="ARBA" id="ARBA00023203"/>
    </source>
</evidence>
<evidence type="ECO:0000313" key="4">
    <source>
        <dbReference type="EMBL" id="KAJ8309054.1"/>
    </source>
</evidence>
<dbReference type="Pfam" id="PF00241">
    <property type="entry name" value="Cofilin_ADF"/>
    <property type="match status" value="1"/>
</dbReference>
<comment type="caution">
    <text evidence="4">The sequence shown here is derived from an EMBL/GenBank/DDBJ whole genome shotgun (WGS) entry which is preliminary data.</text>
</comment>
<keyword evidence="2" id="KW-0009">Actin-binding</keyword>
<dbReference type="PANTHER" id="PTHR11913">
    <property type="entry name" value="COFILIN-RELATED"/>
    <property type="match status" value="1"/>
</dbReference>
<dbReference type="PRINTS" id="PR00006">
    <property type="entry name" value="COFILIN"/>
</dbReference>
<feature type="domain" description="ADF-H" evidence="3">
    <location>
        <begin position="7"/>
        <end position="144"/>
    </location>
</feature>
<evidence type="ECO:0000256" key="1">
    <source>
        <dbReference type="ARBA" id="ARBA00006844"/>
    </source>
</evidence>
<accession>A0ABQ9EV49</accession>
<dbReference type="Proteomes" id="UP001217089">
    <property type="component" value="Unassembled WGS sequence"/>
</dbReference>
<dbReference type="InterPro" id="IPR002108">
    <property type="entry name" value="ADF-H"/>
</dbReference>
<dbReference type="EMBL" id="JARBDR010000657">
    <property type="protein sequence ID" value="KAJ8309054.1"/>
    <property type="molecule type" value="Genomic_DNA"/>
</dbReference>
<keyword evidence="5" id="KW-1185">Reference proteome</keyword>
<proteinExistence type="inferred from homology"/>
<evidence type="ECO:0000313" key="5">
    <source>
        <dbReference type="Proteomes" id="UP001217089"/>
    </source>
</evidence>